<sequence length="68" mass="7363">MGPRNFDLKIAIVGWGRMGKLEMGESVEIAMGENGWGKGVRKLKRGQPKGDCVDLEIAIMNMDAGKNG</sequence>
<proteinExistence type="predicted"/>
<keyword evidence="2" id="KW-1185">Reference proteome</keyword>
<dbReference type="AlphaFoldDB" id="M2XQI0"/>
<evidence type="ECO:0000313" key="2">
    <source>
        <dbReference type="Proteomes" id="UP000030680"/>
    </source>
</evidence>
<dbReference type="KEGG" id="gsl:Gasu_64920"/>
<evidence type="ECO:0000313" key="1">
    <source>
        <dbReference type="EMBL" id="EME25848.1"/>
    </source>
</evidence>
<gene>
    <name evidence="1" type="ORF">Gasu_64920</name>
</gene>
<organism evidence="1 2">
    <name type="scientific">Galdieria sulphuraria</name>
    <name type="common">Red alga</name>
    <dbReference type="NCBI Taxonomy" id="130081"/>
    <lineage>
        <taxon>Eukaryota</taxon>
        <taxon>Rhodophyta</taxon>
        <taxon>Bangiophyceae</taxon>
        <taxon>Galdieriales</taxon>
        <taxon>Galdieriaceae</taxon>
        <taxon>Galdieria</taxon>
    </lineage>
</organism>
<accession>M2XQI0</accession>
<name>M2XQI0_GALSU</name>
<dbReference type="Proteomes" id="UP000030680">
    <property type="component" value="Unassembled WGS sequence"/>
</dbReference>
<dbReference type="EMBL" id="KB454767">
    <property type="protein sequence ID" value="EME25848.1"/>
    <property type="molecule type" value="Genomic_DNA"/>
</dbReference>
<protein>
    <submittedName>
        <fullName evidence="1">Uncharacterized protein</fullName>
    </submittedName>
</protein>
<dbReference type="GeneID" id="17084841"/>
<dbReference type="Gramene" id="EME25848">
    <property type="protein sequence ID" value="EME25848"/>
    <property type="gene ID" value="Gasu_64920"/>
</dbReference>
<reference evidence="2" key="1">
    <citation type="journal article" date="2013" name="Science">
        <title>Gene transfer from bacteria and archaea facilitated evolution of an extremophilic eukaryote.</title>
        <authorList>
            <person name="Schonknecht G."/>
            <person name="Chen W.H."/>
            <person name="Ternes C.M."/>
            <person name="Barbier G.G."/>
            <person name="Shrestha R.P."/>
            <person name="Stanke M."/>
            <person name="Brautigam A."/>
            <person name="Baker B.J."/>
            <person name="Banfield J.F."/>
            <person name="Garavito R.M."/>
            <person name="Carr K."/>
            <person name="Wilkerson C."/>
            <person name="Rensing S.A."/>
            <person name="Gagneul D."/>
            <person name="Dickenson N.E."/>
            <person name="Oesterhelt C."/>
            <person name="Lercher M.J."/>
            <person name="Weber A.P."/>
        </authorList>
    </citation>
    <scope>NUCLEOTIDE SEQUENCE [LARGE SCALE GENOMIC DNA]</scope>
    <source>
        <strain evidence="2">074W</strain>
    </source>
</reference>
<dbReference type="RefSeq" id="XP_005702368.1">
    <property type="nucleotide sequence ID" value="XM_005702311.1"/>
</dbReference>